<dbReference type="InterPro" id="IPR012337">
    <property type="entry name" value="RNaseH-like_sf"/>
</dbReference>
<protein>
    <submittedName>
        <fullName evidence="1">Uncharacterized protein</fullName>
    </submittedName>
</protein>
<reference evidence="1 2" key="1">
    <citation type="submission" date="2019-09" db="EMBL/GenBank/DDBJ databases">
        <authorList>
            <person name="Chandra G."/>
            <person name="Truman W A."/>
        </authorList>
    </citation>
    <scope>NUCLEOTIDE SEQUENCE [LARGE SCALE GENOMIC DNA]</scope>
    <source>
        <strain evidence="1">PS900</strain>
    </source>
</reference>
<dbReference type="AlphaFoldDB" id="A0A8H2NXK0"/>
<dbReference type="GO" id="GO:0003676">
    <property type="term" value="F:nucleic acid binding"/>
    <property type="evidence" value="ECO:0007669"/>
    <property type="project" value="InterPro"/>
</dbReference>
<evidence type="ECO:0000313" key="2">
    <source>
        <dbReference type="Proteomes" id="UP000325723"/>
    </source>
</evidence>
<sequence length="182" mass="20790">MNKLLIRAQIETTVIDYPLLDGNQVSRPEVVLLFDSNSMYVLEYAVVHAHNINKAVVSALQKGYEASRKRPNTSLNYSIDWVLMNGYHLVSDRIKQVAMRLGINLAYTRTRYNGRIEALVRNVSVTVRRHQPGNGCDNSYPKNIETFKQVLGRAIAAHNETPLRNQLRSPRELFYQQNTACT</sequence>
<name>A0A8H2NXK0_PSEFL</name>
<proteinExistence type="predicted"/>
<dbReference type="EMBL" id="CABVIE010000002">
    <property type="protein sequence ID" value="VVO64327.1"/>
    <property type="molecule type" value="Genomic_DNA"/>
</dbReference>
<organism evidence="1 2">
    <name type="scientific">Pseudomonas fluorescens</name>
    <dbReference type="NCBI Taxonomy" id="294"/>
    <lineage>
        <taxon>Bacteria</taxon>
        <taxon>Pseudomonadati</taxon>
        <taxon>Pseudomonadota</taxon>
        <taxon>Gammaproteobacteria</taxon>
        <taxon>Pseudomonadales</taxon>
        <taxon>Pseudomonadaceae</taxon>
        <taxon>Pseudomonas</taxon>
    </lineage>
</organism>
<accession>A0A8H2NXK0</accession>
<dbReference type="Proteomes" id="UP000325723">
    <property type="component" value="Unassembled WGS sequence"/>
</dbReference>
<gene>
    <name evidence="1" type="ORF">PS900_00969</name>
</gene>
<evidence type="ECO:0000313" key="1">
    <source>
        <dbReference type="EMBL" id="VVO64327.1"/>
    </source>
</evidence>
<dbReference type="InterPro" id="IPR036397">
    <property type="entry name" value="RNaseH_sf"/>
</dbReference>
<dbReference type="Gene3D" id="3.30.420.10">
    <property type="entry name" value="Ribonuclease H-like superfamily/Ribonuclease H"/>
    <property type="match status" value="1"/>
</dbReference>
<comment type="caution">
    <text evidence="1">The sequence shown here is derived from an EMBL/GenBank/DDBJ whole genome shotgun (WGS) entry which is preliminary data.</text>
</comment>
<dbReference type="SUPFAM" id="SSF53098">
    <property type="entry name" value="Ribonuclease H-like"/>
    <property type="match status" value="1"/>
</dbReference>
<dbReference type="RefSeq" id="WP_150757157.1">
    <property type="nucleotide sequence ID" value="NZ_CABVIE010000002.1"/>
</dbReference>